<dbReference type="PANTHER" id="PTHR11679">
    <property type="entry name" value="VESICLE PROTEIN SORTING-ASSOCIATED"/>
    <property type="match status" value="1"/>
</dbReference>
<name>L1K0Z4_GUITC</name>
<dbReference type="GeneID" id="17310901"/>
<dbReference type="InterPro" id="IPR036045">
    <property type="entry name" value="Sec1-like_sf"/>
</dbReference>
<organism evidence="2">
    <name type="scientific">Guillardia theta (strain CCMP2712)</name>
    <name type="common">Cryptophyte</name>
    <dbReference type="NCBI Taxonomy" id="905079"/>
    <lineage>
        <taxon>Eukaryota</taxon>
        <taxon>Cryptophyceae</taxon>
        <taxon>Pyrenomonadales</taxon>
        <taxon>Geminigeraceae</taxon>
        <taxon>Guillardia</taxon>
    </lineage>
</organism>
<keyword evidence="4" id="KW-1185">Reference proteome</keyword>
<dbReference type="EMBL" id="JH992968">
    <property type="protein sequence ID" value="EKX54125.1"/>
    <property type="molecule type" value="Genomic_DNA"/>
</dbReference>
<dbReference type="AlphaFoldDB" id="L1K0Z4"/>
<reference evidence="3" key="3">
    <citation type="submission" date="2016-03" db="UniProtKB">
        <authorList>
            <consortium name="EnsemblProtists"/>
        </authorList>
    </citation>
    <scope>IDENTIFICATION</scope>
</reference>
<proteinExistence type="inferred from homology"/>
<dbReference type="RefSeq" id="XP_005841105.1">
    <property type="nucleotide sequence ID" value="XM_005841048.1"/>
</dbReference>
<dbReference type="Proteomes" id="UP000011087">
    <property type="component" value="Unassembled WGS sequence"/>
</dbReference>
<dbReference type="EnsemblProtists" id="EKX54125">
    <property type="protein sequence ID" value="EKX54125"/>
    <property type="gene ID" value="GUITHDRAFT_100371"/>
</dbReference>
<evidence type="ECO:0000256" key="1">
    <source>
        <dbReference type="ARBA" id="ARBA00009884"/>
    </source>
</evidence>
<protein>
    <submittedName>
        <fullName evidence="2 3">Uncharacterized protein</fullName>
    </submittedName>
</protein>
<comment type="similarity">
    <text evidence="1">Belongs to the STXBP/unc-18/SEC1 family.</text>
</comment>
<evidence type="ECO:0000313" key="2">
    <source>
        <dbReference type="EMBL" id="EKX54125.1"/>
    </source>
</evidence>
<dbReference type="SUPFAM" id="SSF56815">
    <property type="entry name" value="Sec1/munc18-like (SM) proteins"/>
    <property type="match status" value="1"/>
</dbReference>
<dbReference type="HOGENOM" id="CLU_414175_0_0_1"/>
<reference evidence="4" key="2">
    <citation type="submission" date="2012-11" db="EMBL/GenBank/DDBJ databases">
        <authorList>
            <person name="Kuo A."/>
            <person name="Curtis B.A."/>
            <person name="Tanifuji G."/>
            <person name="Burki F."/>
            <person name="Gruber A."/>
            <person name="Irimia M."/>
            <person name="Maruyama S."/>
            <person name="Arias M.C."/>
            <person name="Ball S.G."/>
            <person name="Gile G.H."/>
            <person name="Hirakawa Y."/>
            <person name="Hopkins J.F."/>
            <person name="Rensing S.A."/>
            <person name="Schmutz J."/>
            <person name="Symeonidi A."/>
            <person name="Elias M."/>
            <person name="Eveleigh R.J."/>
            <person name="Herman E.K."/>
            <person name="Klute M.J."/>
            <person name="Nakayama T."/>
            <person name="Obornik M."/>
            <person name="Reyes-Prieto A."/>
            <person name="Armbrust E.V."/>
            <person name="Aves S.J."/>
            <person name="Beiko R.G."/>
            <person name="Coutinho P."/>
            <person name="Dacks J.B."/>
            <person name="Durnford D.G."/>
            <person name="Fast N.M."/>
            <person name="Green B.R."/>
            <person name="Grisdale C."/>
            <person name="Hempe F."/>
            <person name="Henrissat B."/>
            <person name="Hoppner M.P."/>
            <person name="Ishida K.-I."/>
            <person name="Kim E."/>
            <person name="Koreny L."/>
            <person name="Kroth P.G."/>
            <person name="Liu Y."/>
            <person name="Malik S.-B."/>
            <person name="Maier U.G."/>
            <person name="McRose D."/>
            <person name="Mock T."/>
            <person name="Neilson J.A."/>
            <person name="Onodera N.T."/>
            <person name="Poole A.M."/>
            <person name="Pritham E.J."/>
            <person name="Richards T.A."/>
            <person name="Rocap G."/>
            <person name="Roy S.W."/>
            <person name="Sarai C."/>
            <person name="Schaack S."/>
            <person name="Shirato S."/>
            <person name="Slamovits C.H."/>
            <person name="Spencer D.F."/>
            <person name="Suzuki S."/>
            <person name="Worden A.Z."/>
            <person name="Zauner S."/>
            <person name="Barry K."/>
            <person name="Bell C."/>
            <person name="Bharti A.K."/>
            <person name="Crow J.A."/>
            <person name="Grimwood J."/>
            <person name="Kramer R."/>
            <person name="Lindquist E."/>
            <person name="Lucas S."/>
            <person name="Salamov A."/>
            <person name="McFadden G.I."/>
            <person name="Lane C.E."/>
            <person name="Keeling P.J."/>
            <person name="Gray M.W."/>
            <person name="Grigoriev I.V."/>
            <person name="Archibald J.M."/>
        </authorList>
    </citation>
    <scope>NUCLEOTIDE SEQUENCE</scope>
    <source>
        <strain evidence="4">CCMP2712</strain>
    </source>
</reference>
<gene>
    <name evidence="2" type="ORF">GUITHDRAFT_100371</name>
</gene>
<evidence type="ECO:0000313" key="4">
    <source>
        <dbReference type="Proteomes" id="UP000011087"/>
    </source>
</evidence>
<dbReference type="KEGG" id="gtt:GUITHDRAFT_100371"/>
<dbReference type="GO" id="GO:0016192">
    <property type="term" value="P:vesicle-mediated transport"/>
    <property type="evidence" value="ECO:0007669"/>
    <property type="project" value="InterPro"/>
</dbReference>
<reference evidence="2 4" key="1">
    <citation type="journal article" date="2012" name="Nature">
        <title>Algal genomes reveal evolutionary mosaicism and the fate of nucleomorphs.</title>
        <authorList>
            <consortium name="DOE Joint Genome Institute"/>
            <person name="Curtis B.A."/>
            <person name="Tanifuji G."/>
            <person name="Burki F."/>
            <person name="Gruber A."/>
            <person name="Irimia M."/>
            <person name="Maruyama S."/>
            <person name="Arias M.C."/>
            <person name="Ball S.G."/>
            <person name="Gile G.H."/>
            <person name="Hirakawa Y."/>
            <person name="Hopkins J.F."/>
            <person name="Kuo A."/>
            <person name="Rensing S.A."/>
            <person name="Schmutz J."/>
            <person name="Symeonidi A."/>
            <person name="Elias M."/>
            <person name="Eveleigh R.J."/>
            <person name="Herman E.K."/>
            <person name="Klute M.J."/>
            <person name="Nakayama T."/>
            <person name="Obornik M."/>
            <person name="Reyes-Prieto A."/>
            <person name="Armbrust E.V."/>
            <person name="Aves S.J."/>
            <person name="Beiko R.G."/>
            <person name="Coutinho P."/>
            <person name="Dacks J.B."/>
            <person name="Durnford D.G."/>
            <person name="Fast N.M."/>
            <person name="Green B.R."/>
            <person name="Grisdale C.J."/>
            <person name="Hempel F."/>
            <person name="Henrissat B."/>
            <person name="Hoppner M.P."/>
            <person name="Ishida K."/>
            <person name="Kim E."/>
            <person name="Koreny L."/>
            <person name="Kroth P.G."/>
            <person name="Liu Y."/>
            <person name="Malik S.B."/>
            <person name="Maier U.G."/>
            <person name="McRose D."/>
            <person name="Mock T."/>
            <person name="Neilson J.A."/>
            <person name="Onodera N.T."/>
            <person name="Poole A.M."/>
            <person name="Pritham E.J."/>
            <person name="Richards T.A."/>
            <person name="Rocap G."/>
            <person name="Roy S.W."/>
            <person name="Sarai C."/>
            <person name="Schaack S."/>
            <person name="Shirato S."/>
            <person name="Slamovits C.H."/>
            <person name="Spencer D.F."/>
            <person name="Suzuki S."/>
            <person name="Worden A.Z."/>
            <person name="Zauner S."/>
            <person name="Barry K."/>
            <person name="Bell C."/>
            <person name="Bharti A.K."/>
            <person name="Crow J.A."/>
            <person name="Grimwood J."/>
            <person name="Kramer R."/>
            <person name="Lindquist E."/>
            <person name="Lucas S."/>
            <person name="Salamov A."/>
            <person name="McFadden G.I."/>
            <person name="Lane C.E."/>
            <person name="Keeling P.J."/>
            <person name="Gray M.W."/>
            <person name="Grigoriev I.V."/>
            <person name="Archibald J.M."/>
        </authorList>
    </citation>
    <scope>NUCLEOTIDE SEQUENCE</scope>
    <source>
        <strain evidence="2 4">CCMP2712</strain>
    </source>
</reference>
<dbReference type="InterPro" id="IPR001619">
    <property type="entry name" value="Sec1-like"/>
</dbReference>
<accession>L1K0Z4</accession>
<sequence>MKEDSKDSKDLIGGKELGPACLCNASLKQPRRGRAGMSAAVAVVKGLQSVNVGRVKVERSLVLLDDHVASVFRGALGAIALSEVSRLHGEGWFRELDAVDAAVDLLEQEGFRVSLYCCAPQTVEPESKSKLLPVFIQTVDILPIPLFLFRGADDLPFCSSAKSLEYSQLAIQVSSFLEFFCQAGYDVFAMGARPNALASAMKAVSGRVKEKAKQEMWQEEALFKRAQLLILDRESDLLAASSPLLQRSALSHILWHRHGVRDTKSVDDLLSMNDAQSKQILRSFSQTEIPDCLDFLVGRLEEILREHHIDDDLLKTTGDGRSSDRLNALLQLIPASREDKASFLLKYHSFLEMCRVVARVCEETGGAGEEGKLSTFVQKRNAAKLMELAASDGIAEEVVQQLIDLFTSFTRRESSDDDDAKDRLTFRDLVELLLFSFGLLGQRSLSEALGEVHESPPLLLLQSAIAEALWQQVSLSPSSHTKQDCEEEAGKMIQTLVWVARKHWRCCVEMAESAGTEEVPSSYLPVLETLTRKVAEGKHTLSSLYVHSSGDETQGGGGGGGKGSSSLGRALQLGSSFLSSVSSSGSGRNIGEGCEAVFIFVMGGVTADEALAVRDVGEFANGVKLHLLSTDLLSAEGVLEQFASSSSILMDVLTSSRKAGKGQ</sequence>
<evidence type="ECO:0000313" key="3">
    <source>
        <dbReference type="EnsemblProtists" id="EKX54125"/>
    </source>
</evidence>
<dbReference type="PaxDb" id="55529-EKX54125"/>